<evidence type="ECO:0000313" key="1">
    <source>
        <dbReference type="EMBL" id="GAT11987.1"/>
    </source>
</evidence>
<name>A0ABQ0KQS4_MYCNV</name>
<evidence type="ECO:0000313" key="2">
    <source>
        <dbReference type="Proteomes" id="UP000069773"/>
    </source>
</evidence>
<reference evidence="1 2" key="1">
    <citation type="journal article" date="2016" name="Genome Announc.">
        <title>Draft Genome Sequences of Five Rapidly Growing Mycobacterium Species, M. thermoresistibile, M. fortuitum subsp. acetamidolyticum, M. canariasense, M. brisbanense, and M. novocastrense.</title>
        <authorList>
            <person name="Katahira K."/>
            <person name="Ogura Y."/>
            <person name="Gotoh Y."/>
            <person name="Hayashi T."/>
        </authorList>
    </citation>
    <scope>NUCLEOTIDE SEQUENCE [LARGE SCALE GENOMIC DNA]</scope>
    <source>
        <strain evidence="1 2">JCM18114</strain>
    </source>
</reference>
<organism evidence="1 2">
    <name type="scientific">Mycolicibacterium novocastrense</name>
    <name type="common">Mycobacterium novocastrense</name>
    <dbReference type="NCBI Taxonomy" id="59813"/>
    <lineage>
        <taxon>Bacteria</taxon>
        <taxon>Bacillati</taxon>
        <taxon>Actinomycetota</taxon>
        <taxon>Actinomycetes</taxon>
        <taxon>Mycobacteriales</taxon>
        <taxon>Mycobacteriaceae</taxon>
        <taxon>Mycolicibacterium</taxon>
    </lineage>
</organism>
<sequence>MAVQKAAALRRVRAQAGELDRIDADRKRHIALRDRAIRQAKDAGATWSEMQREAGLTAAGLRKALSRTDNDH</sequence>
<protein>
    <submittedName>
        <fullName evidence="1">Uncharacterized protein</fullName>
    </submittedName>
</protein>
<comment type="caution">
    <text evidence="1">The sequence shown here is derived from an EMBL/GenBank/DDBJ whole genome shotgun (WGS) entry which is preliminary data.</text>
</comment>
<proteinExistence type="predicted"/>
<dbReference type="EMBL" id="BCTA01000080">
    <property type="protein sequence ID" value="GAT11987.1"/>
    <property type="molecule type" value="Genomic_DNA"/>
</dbReference>
<gene>
    <name evidence="1" type="ORF">RMCN_5120</name>
</gene>
<accession>A0ABQ0KQS4</accession>
<dbReference type="Proteomes" id="UP000069773">
    <property type="component" value="Unassembled WGS sequence"/>
</dbReference>
<keyword evidence="2" id="KW-1185">Reference proteome</keyword>